<dbReference type="EMBL" id="JBBNAE010000003">
    <property type="protein sequence ID" value="KAK9138448.1"/>
    <property type="molecule type" value="Genomic_DNA"/>
</dbReference>
<reference evidence="1 2" key="1">
    <citation type="submission" date="2024-01" db="EMBL/GenBank/DDBJ databases">
        <title>Genome assemblies of Stephania.</title>
        <authorList>
            <person name="Yang L."/>
        </authorList>
    </citation>
    <scope>NUCLEOTIDE SEQUENCE [LARGE SCALE GENOMIC DNA]</scope>
    <source>
        <strain evidence="1">QJT</strain>
        <tissue evidence="1">Leaf</tissue>
    </source>
</reference>
<accession>A0AAP0JQP1</accession>
<dbReference type="Proteomes" id="UP001417504">
    <property type="component" value="Unassembled WGS sequence"/>
</dbReference>
<dbReference type="AlphaFoldDB" id="A0AAP0JQP1"/>
<comment type="caution">
    <text evidence="1">The sequence shown here is derived from an EMBL/GenBank/DDBJ whole genome shotgun (WGS) entry which is preliminary data.</text>
</comment>
<sequence length="61" mass="7109">MIISFIHPFFSLSSHIPKSNQRLSTHHFWQIQPIINITYRLQPPLPPPPPIPSYLIPFPPL</sequence>
<evidence type="ECO:0000313" key="1">
    <source>
        <dbReference type="EMBL" id="KAK9138448.1"/>
    </source>
</evidence>
<organism evidence="1 2">
    <name type="scientific">Stephania japonica</name>
    <dbReference type="NCBI Taxonomy" id="461633"/>
    <lineage>
        <taxon>Eukaryota</taxon>
        <taxon>Viridiplantae</taxon>
        <taxon>Streptophyta</taxon>
        <taxon>Embryophyta</taxon>
        <taxon>Tracheophyta</taxon>
        <taxon>Spermatophyta</taxon>
        <taxon>Magnoliopsida</taxon>
        <taxon>Ranunculales</taxon>
        <taxon>Menispermaceae</taxon>
        <taxon>Menispermoideae</taxon>
        <taxon>Cissampelideae</taxon>
        <taxon>Stephania</taxon>
    </lineage>
</organism>
<proteinExistence type="predicted"/>
<gene>
    <name evidence="1" type="ORF">Sjap_009042</name>
</gene>
<protein>
    <submittedName>
        <fullName evidence="1">Uncharacterized protein</fullName>
    </submittedName>
</protein>
<evidence type="ECO:0000313" key="2">
    <source>
        <dbReference type="Proteomes" id="UP001417504"/>
    </source>
</evidence>
<keyword evidence="2" id="KW-1185">Reference proteome</keyword>
<name>A0AAP0JQP1_9MAGN</name>